<dbReference type="AlphaFoldDB" id="A0A543J235"/>
<reference evidence="1 2" key="1">
    <citation type="submission" date="2019-06" db="EMBL/GenBank/DDBJ databases">
        <title>Sequencing the genomes of 1000 actinobacteria strains.</title>
        <authorList>
            <person name="Klenk H.-P."/>
        </authorList>
    </citation>
    <scope>NUCLEOTIDE SEQUENCE [LARGE SCALE GENOMIC DNA]</scope>
    <source>
        <strain evidence="1 2">DSM 43186</strain>
    </source>
</reference>
<dbReference type="EMBL" id="VFPQ01000001">
    <property type="protein sequence ID" value="TQM76868.1"/>
    <property type="molecule type" value="Genomic_DNA"/>
</dbReference>
<gene>
    <name evidence="1" type="ORF">FHX40_3619</name>
</gene>
<dbReference type="InterPro" id="IPR023375">
    <property type="entry name" value="ADC_dom_sf"/>
</dbReference>
<dbReference type="Gene3D" id="2.40.400.10">
    <property type="entry name" value="Acetoacetate decarboxylase-like"/>
    <property type="match status" value="1"/>
</dbReference>
<proteinExistence type="predicted"/>
<comment type="caution">
    <text evidence="1">The sequence shown here is derived from an EMBL/GenBank/DDBJ whole genome shotgun (WGS) entry which is preliminary data.</text>
</comment>
<protein>
    <submittedName>
        <fullName evidence="1">Acetoacetate decarboxylase</fullName>
    </submittedName>
</protein>
<accession>A0A543J235</accession>
<dbReference type="Proteomes" id="UP000319213">
    <property type="component" value="Unassembled WGS sequence"/>
</dbReference>
<organism evidence="1 2">
    <name type="scientific">Thermopolyspora flexuosa</name>
    <dbReference type="NCBI Taxonomy" id="103836"/>
    <lineage>
        <taxon>Bacteria</taxon>
        <taxon>Bacillati</taxon>
        <taxon>Actinomycetota</taxon>
        <taxon>Actinomycetes</taxon>
        <taxon>Streptosporangiales</taxon>
        <taxon>Streptosporangiaceae</taxon>
        <taxon>Thermopolyspora</taxon>
    </lineage>
</organism>
<evidence type="ECO:0000313" key="1">
    <source>
        <dbReference type="EMBL" id="TQM76868.1"/>
    </source>
</evidence>
<name>A0A543J235_9ACTN</name>
<dbReference type="InterPro" id="IPR010451">
    <property type="entry name" value="Acetoacetate_decarboxylase"/>
</dbReference>
<dbReference type="GO" id="GO:0016829">
    <property type="term" value="F:lyase activity"/>
    <property type="evidence" value="ECO:0007669"/>
    <property type="project" value="InterPro"/>
</dbReference>
<dbReference type="Pfam" id="PF06314">
    <property type="entry name" value="ADC"/>
    <property type="match status" value="1"/>
</dbReference>
<dbReference type="SUPFAM" id="SSF160104">
    <property type="entry name" value="Acetoacetate decarboxylase-like"/>
    <property type="match status" value="1"/>
</dbReference>
<evidence type="ECO:0000313" key="2">
    <source>
        <dbReference type="Proteomes" id="UP000319213"/>
    </source>
</evidence>
<sequence length="273" mass="29327">MPGVMARHIIQGREINLPVEIRDATACLAAYLVRADAARAVLAYSGMDVTEVLPGKAICVLGFIRYHDGDLGAYNEFCVAFLVRPPEGGPPPRRGLLAGPRDLRRVGAGAFVHWLPVDQGFTLEAGRTLWGFPKELADIELRLASPYKRCIVRRDGRLVLDMLIKPGVPLPPPSALAPARLASSVLSGAGPEAVALPRVDAFTHLEGVRRRVPWRVHASGIRLRPGGALIRLGNHPIAKELSELGLPTTALLSGTVRHARMALDAAVYPPDGP</sequence>
<keyword evidence="2" id="KW-1185">Reference proteome</keyword>